<name>A0A0M9VIN4_9FLAO</name>
<reference evidence="1 2" key="1">
    <citation type="submission" date="2015-08" db="EMBL/GenBank/DDBJ databases">
        <title>Whole genome sequence of Flavobacterium akiainvivens IK-1T, from decaying Wikstroemia oahuensis, an endemic Hawaiian shrub.</title>
        <authorList>
            <person name="Wan X."/>
            <person name="Hou S."/>
            <person name="Saito J."/>
            <person name="Donachie S."/>
        </authorList>
    </citation>
    <scope>NUCLEOTIDE SEQUENCE [LARGE SCALE GENOMIC DNA]</scope>
    <source>
        <strain evidence="1 2">IK-1</strain>
    </source>
</reference>
<dbReference type="PATRIC" id="fig|1202724.3.peg.2704"/>
<dbReference type="OrthoDB" id="9801478at2"/>
<gene>
    <name evidence="1" type="ORF">AM493_13050</name>
</gene>
<dbReference type="EMBL" id="LIYD01000005">
    <property type="protein sequence ID" value="KOS06850.1"/>
    <property type="molecule type" value="Genomic_DNA"/>
</dbReference>
<evidence type="ECO:0000313" key="2">
    <source>
        <dbReference type="Proteomes" id="UP000037755"/>
    </source>
</evidence>
<keyword evidence="2" id="KW-1185">Reference proteome</keyword>
<protein>
    <recommendedName>
        <fullName evidence="3">DUF4276 family protein</fullName>
    </recommendedName>
</protein>
<proteinExistence type="predicted"/>
<sequence>MRDLYFVVEGETELEFVEQILIPYFYKQGINGHLQALIITMSGGGHGFNNIQHFLNTVEPVLHYSNQPIVTTLIDFFRLNSETKLPGYSGCLGINLTDDKIDYLQQKLNDAVQTVIPYRFFIPYIQKHEMETLFFSNPEEGFYLEDEKIINDVLAVTRQYGNVEDINGTEAGAPSNRLKAIYELHGQRYEKTVDGINIAELTGIEIIIEKCPRFKGWIENLLHALNNW</sequence>
<dbReference type="RefSeq" id="WP_054408472.1">
    <property type="nucleotide sequence ID" value="NZ_FOYA01000015.1"/>
</dbReference>
<organism evidence="1 2">
    <name type="scientific">Flavobacterium akiainvivens</name>
    <dbReference type="NCBI Taxonomy" id="1202724"/>
    <lineage>
        <taxon>Bacteria</taxon>
        <taxon>Pseudomonadati</taxon>
        <taxon>Bacteroidota</taxon>
        <taxon>Flavobacteriia</taxon>
        <taxon>Flavobacteriales</taxon>
        <taxon>Flavobacteriaceae</taxon>
        <taxon>Flavobacterium</taxon>
    </lineage>
</organism>
<dbReference type="Proteomes" id="UP000037755">
    <property type="component" value="Unassembled WGS sequence"/>
</dbReference>
<dbReference type="InterPro" id="IPR025455">
    <property type="entry name" value="DUF4276"/>
</dbReference>
<evidence type="ECO:0008006" key="3">
    <source>
        <dbReference type="Google" id="ProtNLM"/>
    </source>
</evidence>
<evidence type="ECO:0000313" key="1">
    <source>
        <dbReference type="EMBL" id="KOS06850.1"/>
    </source>
</evidence>
<dbReference type="Pfam" id="PF14103">
    <property type="entry name" value="DUF4276"/>
    <property type="match status" value="1"/>
</dbReference>
<dbReference type="STRING" id="1202724.AM493_13050"/>
<accession>A0A0M9VIN4</accession>
<comment type="caution">
    <text evidence="1">The sequence shown here is derived from an EMBL/GenBank/DDBJ whole genome shotgun (WGS) entry which is preliminary data.</text>
</comment>
<dbReference type="AlphaFoldDB" id="A0A0M9VIN4"/>